<comment type="pathway">
    <text evidence="3">Amino-acid biosynthesis; ergothioneine biosynthesis.</text>
</comment>
<dbReference type="SUPFAM" id="SSF56436">
    <property type="entry name" value="C-type lectin-like"/>
    <property type="match status" value="1"/>
</dbReference>
<dbReference type="Proteomes" id="UP001596142">
    <property type="component" value="Unassembled WGS sequence"/>
</dbReference>
<dbReference type="InterPro" id="IPR016187">
    <property type="entry name" value="CTDL_fold"/>
</dbReference>
<feature type="domain" description="DinB-like" evidence="5">
    <location>
        <begin position="19"/>
        <end position="152"/>
    </location>
</feature>
<dbReference type="InterPro" id="IPR024775">
    <property type="entry name" value="DinB-like"/>
</dbReference>
<dbReference type="Pfam" id="PF12867">
    <property type="entry name" value="DinB_2"/>
    <property type="match status" value="1"/>
</dbReference>
<feature type="domain" description="Sulfatase-modifying factor enzyme-like" evidence="4">
    <location>
        <begin position="193"/>
        <end position="328"/>
    </location>
</feature>
<reference evidence="7" key="1">
    <citation type="journal article" date="2019" name="Int. J. Syst. Evol. Microbiol.">
        <title>The Global Catalogue of Microorganisms (GCM) 10K type strain sequencing project: providing services to taxonomists for standard genome sequencing and annotation.</title>
        <authorList>
            <consortium name="The Broad Institute Genomics Platform"/>
            <consortium name="The Broad Institute Genome Sequencing Center for Infectious Disease"/>
            <person name="Wu L."/>
            <person name="Ma J."/>
        </authorList>
    </citation>
    <scope>NUCLEOTIDE SEQUENCE [LARGE SCALE GENOMIC DNA]</scope>
    <source>
        <strain evidence="7">CECT 7184</strain>
    </source>
</reference>
<sequence>MSTKQVFMTSEVSTLIGKYTETRKETMNLVRPLEIEDFVIQSHEDVSPPKWHLAHTTWFFEQMILTAYKREYEVFSKNYHRLFNSYYESLGTPFPKHQRGLLSRPTVQEIINYRNHVDRAIVEMLTTEEILPDKIKELMIIGINHEQQHQELLVTDIKYNYSIHPLEYPYLQEETQERPALTLPPIKWHSFEEGISEIGTNNEDFSFDNERPVHKHWQHAFSIASRPVSNKEFMEFIEDRGYERPELWLAEGWDLVQTNDWKAPLYWRKEEGIWRTYTVRGVESVNPSEPVTHISYFEADAYARWAGYRLPTEQEWEWAFRDNDYEGNFLESGLLHPSSFGEKESGKEFGDVWEWTRSPYTQYPRSSPLEGALGEYNAKFMSNKMVLRGGSCATPASHIRLTYRNFFPPEKRWQFSGFRLAKDGQ</sequence>
<dbReference type="RefSeq" id="WP_385938637.1">
    <property type="nucleotide sequence ID" value="NZ_JBHSOZ010000003.1"/>
</dbReference>
<feature type="domain" description="Sulfatase-modifying factor enzyme-like" evidence="4">
    <location>
        <begin position="350"/>
        <end position="422"/>
    </location>
</feature>
<keyword evidence="2" id="KW-0408">Iron</keyword>
<organism evidence="6 7">
    <name type="scientific">Thalassorhabdus alkalitolerans</name>
    <dbReference type="NCBI Taxonomy" id="2282697"/>
    <lineage>
        <taxon>Bacteria</taxon>
        <taxon>Bacillati</taxon>
        <taxon>Bacillota</taxon>
        <taxon>Bacilli</taxon>
        <taxon>Bacillales</taxon>
        <taxon>Bacillaceae</taxon>
        <taxon>Thalassorhabdus</taxon>
    </lineage>
</organism>
<dbReference type="InterPro" id="IPR051043">
    <property type="entry name" value="Sulfatase_Mod_Factor_Kinase"/>
</dbReference>
<dbReference type="PANTHER" id="PTHR23150:SF36">
    <property type="entry name" value="HERCYNINE OXYGENASE"/>
    <property type="match status" value="1"/>
</dbReference>
<comment type="caution">
    <text evidence="6">The sequence shown here is derived from an EMBL/GenBank/DDBJ whole genome shotgun (WGS) entry which is preliminary data.</text>
</comment>
<dbReference type="InterPro" id="IPR034660">
    <property type="entry name" value="DinB/YfiT-like"/>
</dbReference>
<dbReference type="InterPro" id="IPR042095">
    <property type="entry name" value="SUMF_sf"/>
</dbReference>
<evidence type="ECO:0000259" key="4">
    <source>
        <dbReference type="Pfam" id="PF03781"/>
    </source>
</evidence>
<dbReference type="EMBL" id="JBHSOZ010000003">
    <property type="protein sequence ID" value="MFC5711830.1"/>
    <property type="molecule type" value="Genomic_DNA"/>
</dbReference>
<evidence type="ECO:0000259" key="5">
    <source>
        <dbReference type="Pfam" id="PF12867"/>
    </source>
</evidence>
<keyword evidence="1" id="KW-0560">Oxidoreductase</keyword>
<evidence type="ECO:0000313" key="6">
    <source>
        <dbReference type="EMBL" id="MFC5711830.1"/>
    </source>
</evidence>
<dbReference type="InterPro" id="IPR017806">
    <property type="entry name" value="EgtB"/>
</dbReference>
<gene>
    <name evidence="6" type="primary">egtB</name>
    <name evidence="6" type="ORF">ACFPU1_03465</name>
</gene>
<evidence type="ECO:0000256" key="3">
    <source>
        <dbReference type="ARBA" id="ARBA00037882"/>
    </source>
</evidence>
<dbReference type="PANTHER" id="PTHR23150">
    <property type="entry name" value="SULFATASE MODIFYING FACTOR 1, 2"/>
    <property type="match status" value="1"/>
</dbReference>
<dbReference type="Gene3D" id="3.90.1580.10">
    <property type="entry name" value="paralog of FGE (formylglycine-generating enzyme)"/>
    <property type="match status" value="2"/>
</dbReference>
<dbReference type="NCBIfam" id="TIGR03440">
    <property type="entry name" value="egtB_TIGR03440"/>
    <property type="match status" value="1"/>
</dbReference>
<name>A0ABW0YKB5_9BACI</name>
<evidence type="ECO:0000256" key="2">
    <source>
        <dbReference type="ARBA" id="ARBA00023004"/>
    </source>
</evidence>
<dbReference type="Pfam" id="PF03781">
    <property type="entry name" value="FGE-sulfatase"/>
    <property type="match status" value="2"/>
</dbReference>
<proteinExistence type="predicted"/>
<dbReference type="InterPro" id="IPR005532">
    <property type="entry name" value="SUMF_dom"/>
</dbReference>
<dbReference type="SUPFAM" id="SSF109854">
    <property type="entry name" value="DinB/YfiT-like putative metalloenzymes"/>
    <property type="match status" value="1"/>
</dbReference>
<accession>A0ABW0YKB5</accession>
<evidence type="ECO:0000256" key="1">
    <source>
        <dbReference type="ARBA" id="ARBA00023002"/>
    </source>
</evidence>
<keyword evidence="7" id="KW-1185">Reference proteome</keyword>
<protein>
    <submittedName>
        <fullName evidence="6">Ergothioneine biosynthesis protein EgtB</fullName>
    </submittedName>
</protein>
<evidence type="ECO:0000313" key="7">
    <source>
        <dbReference type="Proteomes" id="UP001596142"/>
    </source>
</evidence>